<dbReference type="PANTHER" id="PTHR46609:SF8">
    <property type="entry name" value="YQAJ VIRAL RECOMBINASE DOMAIN-CONTAINING PROTEIN"/>
    <property type="match status" value="1"/>
</dbReference>
<dbReference type="CDD" id="cd22343">
    <property type="entry name" value="PDDEXK_lambda_exonuclease-like"/>
    <property type="match status" value="1"/>
</dbReference>
<dbReference type="InterPro" id="IPR011335">
    <property type="entry name" value="Restrct_endonuc-II-like"/>
</dbReference>
<proteinExistence type="predicted"/>
<accession>A0A6C0DLH3</accession>
<reference evidence="2" key="1">
    <citation type="journal article" date="2020" name="Nature">
        <title>Giant virus diversity and host interactions through global metagenomics.</title>
        <authorList>
            <person name="Schulz F."/>
            <person name="Roux S."/>
            <person name="Paez-Espino D."/>
            <person name="Jungbluth S."/>
            <person name="Walsh D.A."/>
            <person name="Denef V.J."/>
            <person name="McMahon K.D."/>
            <person name="Konstantinidis K.T."/>
            <person name="Eloe-Fadrosh E.A."/>
            <person name="Kyrpides N.C."/>
            <person name="Woyke T."/>
        </authorList>
    </citation>
    <scope>NUCLEOTIDE SEQUENCE</scope>
    <source>
        <strain evidence="2">GVMAG-M-3300023174-30</strain>
    </source>
</reference>
<evidence type="ECO:0000313" key="2">
    <source>
        <dbReference type="EMBL" id="QHT17808.1"/>
    </source>
</evidence>
<dbReference type="AlphaFoldDB" id="A0A6C0DLH3"/>
<dbReference type="EMBL" id="MN739645">
    <property type="protein sequence ID" value="QHT17808.1"/>
    <property type="molecule type" value="Genomic_DNA"/>
</dbReference>
<dbReference type="PANTHER" id="PTHR46609">
    <property type="entry name" value="EXONUCLEASE, PHAGE-TYPE/RECB, C-TERMINAL DOMAIN-CONTAINING PROTEIN"/>
    <property type="match status" value="1"/>
</dbReference>
<evidence type="ECO:0000259" key="1">
    <source>
        <dbReference type="Pfam" id="PF09588"/>
    </source>
</evidence>
<protein>
    <recommendedName>
        <fullName evidence="1">YqaJ viral recombinase domain-containing protein</fullName>
    </recommendedName>
</protein>
<dbReference type="Gene3D" id="3.90.320.10">
    <property type="match status" value="1"/>
</dbReference>
<sequence>MNLNKRQEMLLKLKEKPLIKQRTEEWYKLRENRLTASDLYDAINNPHSLVKKKLKNVSYNSFAIPALKWGCMFEPIAINIYSHINNTKVNEFGLIVNDNIDNFGASPDGITDEGIMIEIKCPYKREIKDTVIPDKYYYQMQGQMAVCELDICDYVECKFITLKDENEYINCCDENHKHGIIAEFKNRTYIYSTFNQDFSKNIEEMNKHNDCILIYWKLELINTQRITFDEQKWNNKIIKSIQKYCNIYEYEKKNKPKTLFIEDSD</sequence>
<organism evidence="2">
    <name type="scientific">viral metagenome</name>
    <dbReference type="NCBI Taxonomy" id="1070528"/>
    <lineage>
        <taxon>unclassified sequences</taxon>
        <taxon>metagenomes</taxon>
        <taxon>organismal metagenomes</taxon>
    </lineage>
</organism>
<dbReference type="SUPFAM" id="SSF52980">
    <property type="entry name" value="Restriction endonuclease-like"/>
    <property type="match status" value="1"/>
</dbReference>
<feature type="domain" description="YqaJ viral recombinase" evidence="1">
    <location>
        <begin position="25"/>
        <end position="148"/>
    </location>
</feature>
<dbReference type="Pfam" id="PF09588">
    <property type="entry name" value="YqaJ"/>
    <property type="match status" value="1"/>
</dbReference>
<dbReference type="InterPro" id="IPR019080">
    <property type="entry name" value="YqaJ_viral_recombinase"/>
</dbReference>
<dbReference type="NCBIfam" id="TIGR03033">
    <property type="entry name" value="phage_rel_nuc"/>
    <property type="match status" value="1"/>
</dbReference>
<name>A0A6C0DLH3_9ZZZZ</name>
<dbReference type="InterPro" id="IPR051703">
    <property type="entry name" value="NF-kappa-B_Signaling_Reg"/>
</dbReference>
<dbReference type="InterPro" id="IPR011604">
    <property type="entry name" value="PDDEXK-like_dom_sf"/>
</dbReference>
<dbReference type="InterPro" id="IPR017482">
    <property type="entry name" value="Lambda-type_endonuclease"/>
</dbReference>